<keyword evidence="2" id="KW-1185">Reference proteome</keyword>
<dbReference type="PANTHER" id="PTHR10285">
    <property type="entry name" value="URIDINE KINASE"/>
    <property type="match status" value="1"/>
</dbReference>
<reference evidence="1 2" key="1">
    <citation type="journal article" date="2016" name="Mol. Biol. Evol.">
        <title>Comparative Genomics of Early-Diverging Mushroom-Forming Fungi Provides Insights into the Origins of Lignocellulose Decay Capabilities.</title>
        <authorList>
            <person name="Nagy L.G."/>
            <person name="Riley R."/>
            <person name="Tritt A."/>
            <person name="Adam C."/>
            <person name="Daum C."/>
            <person name="Floudas D."/>
            <person name="Sun H."/>
            <person name="Yadav J.S."/>
            <person name="Pangilinan J."/>
            <person name="Larsson K.H."/>
            <person name="Matsuura K."/>
            <person name="Barry K."/>
            <person name="Labutti K."/>
            <person name="Kuo R."/>
            <person name="Ohm R.A."/>
            <person name="Bhattacharya S.S."/>
            <person name="Shirouzu T."/>
            <person name="Yoshinaga Y."/>
            <person name="Martin F.M."/>
            <person name="Grigoriev I.V."/>
            <person name="Hibbett D.S."/>
        </authorList>
    </citation>
    <scope>NUCLEOTIDE SEQUENCE [LARGE SCALE GENOMIC DNA]</scope>
    <source>
        <strain evidence="1 2">L-15889</strain>
    </source>
</reference>
<dbReference type="AlphaFoldDB" id="A0A165SNV6"/>
<dbReference type="EMBL" id="KV429041">
    <property type="protein sequence ID" value="KZT72274.1"/>
    <property type="molecule type" value="Genomic_DNA"/>
</dbReference>
<evidence type="ECO:0000313" key="1">
    <source>
        <dbReference type="EMBL" id="KZT72274.1"/>
    </source>
</evidence>
<sequence>MSKPNSDPEPPAVELMRQHVLSQLSQFRSRFAPGQRVPPLMVGVQGPQGSGKTYLTSRLCDTLAAPPHSLSVAVLSIDDLYLPHDGLVALANANPDNGLLRGRGQPGTHDVPLGSDILRRLKRINDEGAGAEVVLPRFDKSLHGGEGDRVPKGTAVHAPLDVVIFEGWCTGFYPVSTEEIERRWAATVPDLGTDFFRARGFRKENVVDVNARLGAYIEWWEHFDAFIQIKPETSHPYSHVYKWRLQQEHHMKSLNGGRGMSDEQVEAFVDRYIPGYVFFGDGITQGGLDASGTYRRPPWAGRGLVVEVNADREVVRSSTF</sequence>
<keyword evidence="1" id="KW-0378">Hydrolase</keyword>
<dbReference type="OrthoDB" id="347435at2759"/>
<dbReference type="Gene3D" id="3.40.50.300">
    <property type="entry name" value="P-loop containing nucleotide triphosphate hydrolases"/>
    <property type="match status" value="1"/>
</dbReference>
<dbReference type="InterPro" id="IPR027417">
    <property type="entry name" value="P-loop_NTPase"/>
</dbReference>
<dbReference type="SUPFAM" id="SSF52540">
    <property type="entry name" value="P-loop containing nucleoside triphosphate hydrolases"/>
    <property type="match status" value="1"/>
</dbReference>
<accession>A0A165SNV6</accession>
<dbReference type="STRING" id="1314783.A0A165SNV6"/>
<dbReference type="GO" id="GO:0016787">
    <property type="term" value="F:hydrolase activity"/>
    <property type="evidence" value="ECO:0007669"/>
    <property type="project" value="UniProtKB-KW"/>
</dbReference>
<name>A0A165SNV6_9APHY</name>
<dbReference type="Proteomes" id="UP000076727">
    <property type="component" value="Unassembled WGS sequence"/>
</dbReference>
<evidence type="ECO:0000313" key="2">
    <source>
        <dbReference type="Proteomes" id="UP000076727"/>
    </source>
</evidence>
<organism evidence="1 2">
    <name type="scientific">Daedalea quercina L-15889</name>
    <dbReference type="NCBI Taxonomy" id="1314783"/>
    <lineage>
        <taxon>Eukaryota</taxon>
        <taxon>Fungi</taxon>
        <taxon>Dikarya</taxon>
        <taxon>Basidiomycota</taxon>
        <taxon>Agaricomycotina</taxon>
        <taxon>Agaricomycetes</taxon>
        <taxon>Polyporales</taxon>
        <taxon>Fomitopsis</taxon>
    </lineage>
</organism>
<protein>
    <submittedName>
        <fullName evidence="1">p-loop containing nucleoside triphosphate hydrolase protein</fullName>
    </submittedName>
</protein>
<gene>
    <name evidence="1" type="ORF">DAEQUDRAFT_722934</name>
</gene>
<proteinExistence type="predicted"/>